<evidence type="ECO:0000313" key="10">
    <source>
        <dbReference type="Proteomes" id="UP000028042"/>
    </source>
</evidence>
<sequence length="234" mass="27796">MFEIYAVNIRDFKDEKILDEFFKYISAEKIQRLLRFRISEDKKRGMVSDLLVRYLICNKLKIKNHEINFTVNKFGKPFLKDYIGLEYNISHSNELVVCAIGNYGVGIDIEYIKDIDLNTANYVFSTEEYEEYNNVSLNKKLDYFYSIWTLKESLIKAKGMGLHIPMNSFTLTRNSNKELYCLYNNSKYYFKEYSIPEYKLSICSKMKAFPKDIQFYSSSEFLSFFEPALKKQLL</sequence>
<dbReference type="EC" id="2.7.8.-" evidence="8"/>
<dbReference type="InterPro" id="IPR050559">
    <property type="entry name" value="P-Pant_transferase_sf"/>
</dbReference>
<evidence type="ECO:0000256" key="2">
    <source>
        <dbReference type="ARBA" id="ARBA00010990"/>
    </source>
</evidence>
<dbReference type="RefSeq" id="WP_003443250.1">
    <property type="nucleotide sequence ID" value="NZ_ANZB01000003.1"/>
</dbReference>
<name>A0A0H3J702_CLOPA</name>
<reference evidence="9" key="2">
    <citation type="submission" date="2015-10" db="EMBL/GenBank/DDBJ databases">
        <title>Improved Draft Genome Sequence of Clostridium pasteurianum Strain ATCC 6013 (DSM 525) Using a Hybrid Next-Generation Sequencing Approach.</title>
        <authorList>
            <person name="Pyne M.E."/>
            <person name="Utturkar S.M."/>
            <person name="Brown S.D."/>
            <person name="Moo-Young M."/>
            <person name="Chung D.A."/>
            <person name="Chou P.C."/>
        </authorList>
    </citation>
    <scope>NUCLEOTIDE SEQUENCE</scope>
    <source>
        <strain evidence="9">ATCC 6013</strain>
    </source>
</reference>
<dbReference type="GO" id="GO:0006633">
    <property type="term" value="P:fatty acid biosynthetic process"/>
    <property type="evidence" value="ECO:0007669"/>
    <property type="project" value="InterPro"/>
</dbReference>
<feature type="domain" description="4'-phosphopantetheinyl transferase N-terminal" evidence="7">
    <location>
        <begin position="20"/>
        <end position="99"/>
    </location>
</feature>
<dbReference type="PANTHER" id="PTHR12215">
    <property type="entry name" value="PHOSPHOPANTETHEINE TRANSFERASE"/>
    <property type="match status" value="1"/>
</dbReference>
<keyword evidence="5" id="KW-0460">Magnesium</keyword>
<evidence type="ECO:0000313" key="9">
    <source>
        <dbReference type="EMBL" id="KRU11007.1"/>
    </source>
</evidence>
<dbReference type="EMBL" id="CP009268">
    <property type="protein sequence ID" value="AJA52985.1"/>
    <property type="molecule type" value="Genomic_DNA"/>
</dbReference>
<dbReference type="EMBL" id="JPGY02000001">
    <property type="protein sequence ID" value="KRU11007.1"/>
    <property type="molecule type" value="Genomic_DNA"/>
</dbReference>
<evidence type="ECO:0000256" key="1">
    <source>
        <dbReference type="ARBA" id="ARBA00001946"/>
    </source>
</evidence>
<dbReference type="GO" id="GO:0019878">
    <property type="term" value="P:lysine biosynthetic process via aminoadipic acid"/>
    <property type="evidence" value="ECO:0007669"/>
    <property type="project" value="TreeGrafter"/>
</dbReference>
<evidence type="ECO:0000259" key="7">
    <source>
        <dbReference type="Pfam" id="PF22624"/>
    </source>
</evidence>
<dbReference type="NCBIfam" id="TIGR00556">
    <property type="entry name" value="pantethn_trn"/>
    <property type="match status" value="1"/>
</dbReference>
<dbReference type="InterPro" id="IPR055066">
    <property type="entry name" value="AASDHPPT_N"/>
</dbReference>
<keyword evidence="4" id="KW-0479">Metal-binding</keyword>
<protein>
    <submittedName>
        <fullName evidence="8">4'-phosphopantetheinyl transferase Sfp</fullName>
        <ecNumber evidence="8">2.7.8.-</ecNumber>
    </submittedName>
    <submittedName>
        <fullName evidence="9">Phosphopantetheine-protein transferase</fullName>
    </submittedName>
</protein>
<dbReference type="eggNOG" id="COG2091">
    <property type="taxonomic scope" value="Bacteria"/>
</dbReference>
<dbReference type="Gene3D" id="3.90.470.20">
    <property type="entry name" value="4'-phosphopantetheinyl transferase domain"/>
    <property type="match status" value="2"/>
</dbReference>
<feature type="domain" description="4'-phosphopantetheinyl transferase" evidence="6">
    <location>
        <begin position="104"/>
        <end position="203"/>
    </location>
</feature>
<reference evidence="9 10" key="3">
    <citation type="journal article" name="Genome Announc.">
        <title>Improved Draft Genome Sequence of Clostridium pasteurianum Strain ATCC 6013 (DSM 525) Using a Hybrid Next-Generation Sequencing Approach.</title>
        <authorList>
            <person name="Pyne M.E."/>
            <person name="Utturkar S."/>
            <person name="Brown S.D."/>
            <person name="Moo-Young M."/>
            <person name="Chung D.A."/>
            <person name="Chou C.P."/>
        </authorList>
    </citation>
    <scope>NUCLEOTIDE SEQUENCE [LARGE SCALE GENOMIC DNA]</scope>
    <source>
        <strain evidence="9 10">ATCC 6013</strain>
    </source>
</reference>
<evidence type="ECO:0000256" key="5">
    <source>
        <dbReference type="ARBA" id="ARBA00022842"/>
    </source>
</evidence>
<evidence type="ECO:0000256" key="4">
    <source>
        <dbReference type="ARBA" id="ARBA00022723"/>
    </source>
</evidence>
<dbReference type="Proteomes" id="UP000028042">
    <property type="component" value="Unassembled WGS sequence"/>
</dbReference>
<dbReference type="GO" id="GO:0008897">
    <property type="term" value="F:holo-[acyl-carrier-protein] synthase activity"/>
    <property type="evidence" value="ECO:0007669"/>
    <property type="project" value="InterPro"/>
</dbReference>
<dbReference type="KEGG" id="cpae:CPAST_c29310"/>
<dbReference type="PATRIC" id="fig|1262449.3.peg.1378"/>
<dbReference type="InterPro" id="IPR008278">
    <property type="entry name" value="4-PPantetheinyl_Trfase_dom"/>
</dbReference>
<keyword evidence="11" id="KW-1185">Reference proteome</keyword>
<proteinExistence type="inferred from homology"/>
<dbReference type="SUPFAM" id="SSF56214">
    <property type="entry name" value="4'-phosphopantetheinyl transferase"/>
    <property type="match status" value="2"/>
</dbReference>
<dbReference type="Pfam" id="PF01648">
    <property type="entry name" value="ACPS"/>
    <property type="match status" value="1"/>
</dbReference>
<reference evidence="8 11" key="1">
    <citation type="journal article" date="2015" name="Genome Announc.">
        <title>Complete Genome Sequence of the Nitrogen-Fixing and Solvent-Producing Clostridium pasteurianum DSM 525.</title>
        <authorList>
            <person name="Poehlein A."/>
            <person name="Grosse-Honebrink A."/>
            <person name="Zhang Y."/>
            <person name="Minton N.P."/>
            <person name="Daniel R."/>
        </authorList>
    </citation>
    <scope>NUCLEOTIDE SEQUENCE [LARGE SCALE GENOMIC DNA]</scope>
    <source>
        <strain evidence="8">DSM 525</strain>
        <strain evidence="11">DSM 525 / ATCC 6013</strain>
    </source>
</reference>
<comment type="similarity">
    <text evidence="2">Belongs to the P-Pant transferase superfamily. Gsp/Sfp/HetI/AcpT family.</text>
</comment>
<accession>A0A0H3J702</accession>
<dbReference type="GO" id="GO:0000287">
    <property type="term" value="F:magnesium ion binding"/>
    <property type="evidence" value="ECO:0007669"/>
    <property type="project" value="InterPro"/>
</dbReference>
<dbReference type="PANTHER" id="PTHR12215:SF10">
    <property type="entry name" value="L-AMINOADIPATE-SEMIALDEHYDE DEHYDROGENASE-PHOSPHOPANTETHEINYL TRANSFERASE"/>
    <property type="match status" value="1"/>
</dbReference>
<evidence type="ECO:0000256" key="3">
    <source>
        <dbReference type="ARBA" id="ARBA00022679"/>
    </source>
</evidence>
<dbReference type="GO" id="GO:0005829">
    <property type="term" value="C:cytosol"/>
    <property type="evidence" value="ECO:0007669"/>
    <property type="project" value="TreeGrafter"/>
</dbReference>
<evidence type="ECO:0000313" key="8">
    <source>
        <dbReference type="EMBL" id="AJA52985.1"/>
    </source>
</evidence>
<dbReference type="GeneID" id="93075053"/>
<dbReference type="Proteomes" id="UP000030905">
    <property type="component" value="Chromosome"/>
</dbReference>
<comment type="cofactor">
    <cofactor evidence="1">
        <name>Mg(2+)</name>
        <dbReference type="ChEBI" id="CHEBI:18420"/>
    </cofactor>
</comment>
<dbReference type="InterPro" id="IPR004568">
    <property type="entry name" value="Ppantetheine-prot_Trfase_dom"/>
</dbReference>
<evidence type="ECO:0000313" key="11">
    <source>
        <dbReference type="Proteomes" id="UP000030905"/>
    </source>
</evidence>
<gene>
    <name evidence="8" type="primary">sfp</name>
    <name evidence="8" type="ORF">CLPA_c29310</name>
    <name evidence="9" type="ORF">CP6013_00254</name>
</gene>
<organism evidence="8 11">
    <name type="scientific">Clostridium pasteurianum DSM 525 = ATCC 6013</name>
    <dbReference type="NCBI Taxonomy" id="1262449"/>
    <lineage>
        <taxon>Bacteria</taxon>
        <taxon>Bacillati</taxon>
        <taxon>Bacillota</taxon>
        <taxon>Clostridia</taxon>
        <taxon>Eubacteriales</taxon>
        <taxon>Clostridiaceae</taxon>
        <taxon>Clostridium</taxon>
    </lineage>
</organism>
<keyword evidence="3 8" id="KW-0808">Transferase</keyword>
<dbReference type="InterPro" id="IPR037143">
    <property type="entry name" value="4-PPantetheinyl_Trfase_dom_sf"/>
</dbReference>
<dbReference type="AlphaFoldDB" id="A0A0H3J702"/>
<evidence type="ECO:0000259" key="6">
    <source>
        <dbReference type="Pfam" id="PF01648"/>
    </source>
</evidence>
<dbReference type="Pfam" id="PF22624">
    <property type="entry name" value="AASDHPPT_N"/>
    <property type="match status" value="1"/>
</dbReference>
<dbReference type="KEGG" id="cpat:CLPA_c29310"/>